<dbReference type="InterPro" id="IPR021010">
    <property type="entry name" value="Cytosolic_motility_protein"/>
</dbReference>
<evidence type="ECO:0000256" key="1">
    <source>
        <dbReference type="SAM" id="SignalP"/>
    </source>
</evidence>
<sequence>MIVHFRQFVFFVLSTICNSDQQLTNFVRTERAALVYQSHSVPPQSFLFVNDSVPMPKEAVRPFERLLRDGTTTIDVAVALWIPGAGIPAIWGRAWEENGEVQAIFIFGNTVKILKRGFRLLIYKGSPDTNGFKFTWMRVKDVDHGTVLFSGANMHTPAVFSEDGQYEYLGDADWPKRRMEFVKYGSDEPHTVGNYGGQLYFDEDVYVLTKQRCNCRC</sequence>
<dbReference type="Proteomes" id="UP000050640">
    <property type="component" value="Unplaced"/>
</dbReference>
<organism evidence="2 3">
    <name type="scientific">Elaeophora elaphi</name>
    <dbReference type="NCBI Taxonomy" id="1147741"/>
    <lineage>
        <taxon>Eukaryota</taxon>
        <taxon>Metazoa</taxon>
        <taxon>Ecdysozoa</taxon>
        <taxon>Nematoda</taxon>
        <taxon>Chromadorea</taxon>
        <taxon>Rhabditida</taxon>
        <taxon>Spirurina</taxon>
        <taxon>Spiruromorpha</taxon>
        <taxon>Filarioidea</taxon>
        <taxon>Onchocercidae</taxon>
        <taxon>Elaeophora</taxon>
    </lineage>
</organism>
<feature type="signal peptide" evidence="1">
    <location>
        <begin position="1"/>
        <end position="19"/>
    </location>
</feature>
<keyword evidence="2" id="KW-1185">Reference proteome</keyword>
<accession>A0A0R3RHM4</accession>
<proteinExistence type="predicted"/>
<keyword evidence="1" id="KW-0732">Signal</keyword>
<evidence type="ECO:0000313" key="2">
    <source>
        <dbReference type="Proteomes" id="UP000050640"/>
    </source>
</evidence>
<feature type="chain" id="PRO_5006447515" evidence="1">
    <location>
        <begin position="20"/>
        <end position="217"/>
    </location>
</feature>
<dbReference type="Pfam" id="PF12150">
    <property type="entry name" value="MFP2b"/>
    <property type="match status" value="1"/>
</dbReference>
<evidence type="ECO:0000313" key="3">
    <source>
        <dbReference type="WBParaSite" id="EEL_0000095601-mRNA-1"/>
    </source>
</evidence>
<protein>
    <submittedName>
        <fullName evidence="3">DUF295 domain-containing protein</fullName>
    </submittedName>
</protein>
<reference evidence="3" key="1">
    <citation type="submission" date="2017-02" db="UniProtKB">
        <authorList>
            <consortium name="WormBaseParasite"/>
        </authorList>
    </citation>
    <scope>IDENTIFICATION</scope>
</reference>
<dbReference type="AlphaFoldDB" id="A0A0R3RHM4"/>
<dbReference type="WBParaSite" id="EEL_0000095601-mRNA-1">
    <property type="protein sequence ID" value="EEL_0000095601-mRNA-1"/>
    <property type="gene ID" value="EEL_0000095601"/>
</dbReference>
<name>A0A0R3RHM4_9BILA</name>
<dbReference type="SUPFAM" id="SSF141739">
    <property type="entry name" value="MFPT repeat-like"/>
    <property type="match status" value="1"/>
</dbReference>